<dbReference type="EMBL" id="LQPY01000014">
    <property type="protein sequence ID" value="ORX05426.1"/>
    <property type="molecule type" value="Genomic_DNA"/>
</dbReference>
<organism evidence="1">
    <name type="scientific">Mycobacterium triplex</name>
    <dbReference type="NCBI Taxonomy" id="47839"/>
    <lineage>
        <taxon>Bacteria</taxon>
        <taxon>Bacillati</taxon>
        <taxon>Actinomycetota</taxon>
        <taxon>Actinomycetes</taxon>
        <taxon>Mycobacteriales</taxon>
        <taxon>Mycobacteriaceae</taxon>
        <taxon>Mycobacterium</taxon>
        <taxon>Mycobacterium simiae complex</taxon>
    </lineage>
</organism>
<reference evidence="1" key="1">
    <citation type="journal article" date="2014" name="Genome Announc.">
        <title>Draft Genome Sequence of Mycobacterium triplex DSM 44626.</title>
        <authorList>
            <person name="Sassi M."/>
            <person name="Croce O."/>
            <person name="Robert C."/>
            <person name="Raoult D."/>
            <person name="Drancourt M."/>
        </authorList>
    </citation>
    <scope>NUCLEOTIDE SEQUENCE [LARGE SCALE GENOMIC DNA]</scope>
    <source>
        <strain evidence="1">DSM 44626</strain>
    </source>
</reference>
<reference evidence="1" key="2">
    <citation type="submission" date="2014-04" db="EMBL/GenBank/DDBJ databases">
        <authorList>
            <person name="Xu Y.W."/>
            <person name="Yang Q."/>
        </authorList>
    </citation>
    <scope>NUCLEOTIDE SEQUENCE</scope>
    <source>
        <strain evidence="1">DSM 44626</strain>
    </source>
</reference>
<dbReference type="STRING" id="47839.BN973_06026"/>
<dbReference type="Proteomes" id="UP000193710">
    <property type="component" value="Unassembled WGS sequence"/>
</dbReference>
<protein>
    <submittedName>
        <fullName evidence="1">Uncharacterized protein</fullName>
    </submittedName>
</protein>
<accession>A0A024K7T3</accession>
<dbReference type="EMBL" id="HG964448">
    <property type="protein sequence ID" value="CDO91617.1"/>
    <property type="molecule type" value="Genomic_DNA"/>
</dbReference>
<dbReference type="AlphaFoldDB" id="A0A024K7T3"/>
<proteinExistence type="predicted"/>
<dbReference type="Proteomes" id="UP000028880">
    <property type="component" value="Unassembled WGS sequence"/>
</dbReference>
<evidence type="ECO:0000313" key="2">
    <source>
        <dbReference type="EMBL" id="ORX05426.1"/>
    </source>
</evidence>
<evidence type="ECO:0000313" key="1">
    <source>
        <dbReference type="EMBL" id="CDO91617.1"/>
    </source>
</evidence>
<gene>
    <name evidence="2" type="ORF">AWC29_11330</name>
    <name evidence="1" type="ORF">BN973_06026</name>
</gene>
<sequence>MSSRDNIRSAMERLLSGAPQFTDGRLTRTNLALEAGIGRATLYRQPDLIAEWTRKVAQADAHELPTSSEAAVARLTRQLADERDRRTDAERVAQGLALVVAELYRQLEDRDGRGADRVVAIARQRDQRPHR</sequence>
<dbReference type="HOGENOM" id="CLU_147922_0_0_11"/>
<name>A0A024K7T3_9MYCO</name>
<keyword evidence="3" id="KW-1185">Reference proteome</keyword>
<dbReference type="OrthoDB" id="7472701at2"/>
<reference evidence="2 3" key="3">
    <citation type="submission" date="2016-01" db="EMBL/GenBank/DDBJ databases">
        <title>The new phylogeny of the genus Mycobacterium.</title>
        <authorList>
            <person name="Tarcisio F."/>
            <person name="Conor M."/>
            <person name="Antonella G."/>
            <person name="Elisabetta G."/>
            <person name="Giulia F.S."/>
            <person name="Sara T."/>
            <person name="Anna F."/>
            <person name="Clotilde B."/>
            <person name="Roberto B."/>
            <person name="Veronica D.S."/>
            <person name="Fabio R."/>
            <person name="Monica P."/>
            <person name="Olivier J."/>
            <person name="Enrico T."/>
            <person name="Nicola S."/>
        </authorList>
    </citation>
    <scope>NUCLEOTIDE SEQUENCE [LARGE SCALE GENOMIC DNA]</scope>
    <source>
        <strain evidence="2 3">DSM 44626</strain>
    </source>
</reference>
<dbReference type="RefSeq" id="WP_036474258.1">
    <property type="nucleotide sequence ID" value="NZ_HG964448.1"/>
</dbReference>
<evidence type="ECO:0000313" key="3">
    <source>
        <dbReference type="Proteomes" id="UP000193710"/>
    </source>
</evidence>